<evidence type="ECO:0000313" key="1">
    <source>
        <dbReference type="EMBL" id="RNA33850.1"/>
    </source>
</evidence>
<protein>
    <submittedName>
        <fullName evidence="1">Uncharacterized protein</fullName>
    </submittedName>
</protein>
<proteinExistence type="predicted"/>
<organism evidence="1 2">
    <name type="scientific">Brachionus plicatilis</name>
    <name type="common">Marine rotifer</name>
    <name type="synonym">Brachionus muelleri</name>
    <dbReference type="NCBI Taxonomy" id="10195"/>
    <lineage>
        <taxon>Eukaryota</taxon>
        <taxon>Metazoa</taxon>
        <taxon>Spiralia</taxon>
        <taxon>Gnathifera</taxon>
        <taxon>Rotifera</taxon>
        <taxon>Eurotatoria</taxon>
        <taxon>Monogononta</taxon>
        <taxon>Pseudotrocha</taxon>
        <taxon>Ploima</taxon>
        <taxon>Brachionidae</taxon>
        <taxon>Brachionus</taxon>
    </lineage>
</organism>
<dbReference type="PANTHER" id="PTHR46579:SF1">
    <property type="entry name" value="F5_8 TYPE C DOMAIN-CONTAINING PROTEIN"/>
    <property type="match status" value="1"/>
</dbReference>
<reference evidence="1 2" key="1">
    <citation type="journal article" date="2018" name="Sci. Rep.">
        <title>Genomic signatures of local adaptation to the degree of environmental predictability in rotifers.</title>
        <authorList>
            <person name="Franch-Gras L."/>
            <person name="Hahn C."/>
            <person name="Garcia-Roger E.M."/>
            <person name="Carmona M.J."/>
            <person name="Serra M."/>
            <person name="Gomez A."/>
        </authorList>
    </citation>
    <scope>NUCLEOTIDE SEQUENCE [LARGE SCALE GENOMIC DNA]</scope>
    <source>
        <strain evidence="1">HYR1</strain>
    </source>
</reference>
<evidence type="ECO:0000313" key="2">
    <source>
        <dbReference type="Proteomes" id="UP000276133"/>
    </source>
</evidence>
<accession>A0A3M7SE94</accession>
<dbReference type="OrthoDB" id="8194903at2759"/>
<sequence length="235" mass="27255">MFVKNVATRVNFRLSCSKVINLLTSLESNNLRISVANCKSELGFLFNSICQELKTIEYGINLQTCEYWRFDKPARASVLNMVSSTGYYGCFKCLQRDGGTVQTYPFNEENPDGPKRDSNLHKINIKNASNREESYGVKGECILSNLKYFNPINNTLIDAMHSIFYGVIKSLFVYWFDSPDRMKFSMKKYIFSLNKRLLGIRPPSFISNAPRSLYDLKNWRCRDFMNIESEKNRSK</sequence>
<comment type="caution">
    <text evidence="1">The sequence shown here is derived from an EMBL/GenBank/DDBJ whole genome shotgun (WGS) entry which is preliminary data.</text>
</comment>
<dbReference type="EMBL" id="REGN01001569">
    <property type="protein sequence ID" value="RNA33850.1"/>
    <property type="molecule type" value="Genomic_DNA"/>
</dbReference>
<dbReference type="Proteomes" id="UP000276133">
    <property type="component" value="Unassembled WGS sequence"/>
</dbReference>
<keyword evidence="2" id="KW-1185">Reference proteome</keyword>
<dbReference type="AlphaFoldDB" id="A0A3M7SE94"/>
<dbReference type="PANTHER" id="PTHR46579">
    <property type="entry name" value="F5/8 TYPE C DOMAIN-CONTAINING PROTEIN-RELATED"/>
    <property type="match status" value="1"/>
</dbReference>
<name>A0A3M7SE94_BRAPC</name>
<gene>
    <name evidence="1" type="ORF">BpHYR1_028817</name>
</gene>